<proteinExistence type="predicted"/>
<evidence type="ECO:0000313" key="3">
    <source>
        <dbReference type="Proteomes" id="UP000472261"/>
    </source>
</evidence>
<feature type="chain" id="PRO_5025446820" evidence="1">
    <location>
        <begin position="18"/>
        <end position="140"/>
    </location>
</feature>
<feature type="signal peptide" evidence="1">
    <location>
        <begin position="1"/>
        <end position="17"/>
    </location>
</feature>
<reference evidence="2" key="1">
    <citation type="submission" date="2025-08" db="UniProtKB">
        <authorList>
            <consortium name="Ensembl"/>
        </authorList>
    </citation>
    <scope>IDENTIFICATION</scope>
</reference>
<dbReference type="AlphaFoldDB" id="A0A669PY65"/>
<evidence type="ECO:0000313" key="2">
    <source>
        <dbReference type="Ensembl" id="ENSPCLP00000012440.1"/>
    </source>
</evidence>
<sequence>MLLLLCLLLSCWAPSRPSPLPLVKGCPISSLRKEVIQDVQGLQVRLNVYALLLQNNIILMMEQGEENAVVYLEEFIKALERSKKKQLELIHKLRSIYAARETCTGWLKHKWEPMENYDFFKNLEELLKFLNMYGFLEETT</sequence>
<keyword evidence="3" id="KW-1185">Reference proteome</keyword>
<protein>
    <submittedName>
        <fullName evidence="2">Uncharacterized protein</fullName>
    </submittedName>
</protein>
<dbReference type="Proteomes" id="UP000472261">
    <property type="component" value="Unplaced"/>
</dbReference>
<keyword evidence="1" id="KW-0732">Signal</keyword>
<evidence type="ECO:0000256" key="1">
    <source>
        <dbReference type="SAM" id="SignalP"/>
    </source>
</evidence>
<dbReference type="Ensembl" id="ENSPCLT00000016541.1">
    <property type="protein sequence ID" value="ENSPCLP00000012440.1"/>
    <property type="gene ID" value="ENSPCLG00000010230.1"/>
</dbReference>
<organism evidence="2 3">
    <name type="scientific">Phasianus colchicus</name>
    <name type="common">Common pheasant</name>
    <dbReference type="NCBI Taxonomy" id="9054"/>
    <lineage>
        <taxon>Eukaryota</taxon>
        <taxon>Metazoa</taxon>
        <taxon>Chordata</taxon>
        <taxon>Craniata</taxon>
        <taxon>Vertebrata</taxon>
        <taxon>Euteleostomi</taxon>
        <taxon>Archelosauria</taxon>
        <taxon>Archosauria</taxon>
        <taxon>Dinosauria</taxon>
        <taxon>Saurischia</taxon>
        <taxon>Theropoda</taxon>
        <taxon>Coelurosauria</taxon>
        <taxon>Aves</taxon>
        <taxon>Neognathae</taxon>
        <taxon>Galloanserae</taxon>
        <taxon>Galliformes</taxon>
        <taxon>Phasianidae</taxon>
        <taxon>Phasianinae</taxon>
        <taxon>Phasianus</taxon>
    </lineage>
</organism>
<accession>A0A669PY65</accession>
<dbReference type="OMA" id="KWEPMEN"/>
<reference evidence="2" key="2">
    <citation type="submission" date="2025-09" db="UniProtKB">
        <authorList>
            <consortium name="Ensembl"/>
        </authorList>
    </citation>
    <scope>IDENTIFICATION</scope>
</reference>
<name>A0A669PY65_PHACC</name>